<name>A0A1Q2CQT9_9ACTN</name>
<gene>
    <name evidence="4" type="ORF">BW730_14260</name>
</gene>
<dbReference type="PROSITE" id="PS51913">
    <property type="entry name" value="HTH_HARE"/>
    <property type="match status" value="1"/>
</dbReference>
<organism evidence="4 5">
    <name type="scientific">Tessaracoccus aquimaris</name>
    <dbReference type="NCBI Taxonomy" id="1332264"/>
    <lineage>
        <taxon>Bacteria</taxon>
        <taxon>Bacillati</taxon>
        <taxon>Actinomycetota</taxon>
        <taxon>Actinomycetes</taxon>
        <taxon>Propionibacteriales</taxon>
        <taxon>Propionibacteriaceae</taxon>
        <taxon>Tessaracoccus</taxon>
    </lineage>
</organism>
<dbReference type="STRING" id="1332264.BW730_14260"/>
<dbReference type="EMBL" id="CP019606">
    <property type="protein sequence ID" value="AQP48498.1"/>
    <property type="molecule type" value="Genomic_DNA"/>
</dbReference>
<dbReference type="KEGG" id="tes:BW730_14260"/>
<feature type="domain" description="HTH HARE-type" evidence="3">
    <location>
        <begin position="4"/>
        <end position="72"/>
    </location>
</feature>
<dbReference type="CDD" id="cd00719">
    <property type="entry name" value="GIY-YIG_SF"/>
    <property type="match status" value="1"/>
</dbReference>
<reference evidence="5" key="1">
    <citation type="submission" date="2017-02" db="EMBL/GenBank/DDBJ databases">
        <title>Tessaracoccus aquaemaris sp. nov., isolated from the intestine of a Korean rockfish, Sebastes schlegelii, in a marine aquaculture pond.</title>
        <authorList>
            <person name="Tak E.J."/>
            <person name="Bae J.-W."/>
        </authorList>
    </citation>
    <scope>NUCLEOTIDE SEQUENCE [LARGE SCALE GENOMIC DNA]</scope>
    <source>
        <strain evidence="5">NSG39</strain>
    </source>
</reference>
<sequence>MRDMPWRRAIIKVLADAKEPLHYSEIAQRILDNGLRQQGGATPAATVAATISMYMQSELARVDRGVYTLVSELPPQTMRPDSGKPATGAEAPPTASSGGDVEETGFLNAFGMFWRRDEVDWDQRGQALLGAQLKAAQPINFAEQVGVYILYAGDRVIYVGRSTEPRLGPRLWDHTRDRLTGRWDRFSWFGVRAVADDGSLGFVPTGNFAVEMLVATMEALLIEGLEPPQNRRRGDGFNATEFIQTTDPQVERRRAQQFFQRLTAGDS</sequence>
<proteinExistence type="predicted"/>
<evidence type="ECO:0000313" key="5">
    <source>
        <dbReference type="Proteomes" id="UP000188145"/>
    </source>
</evidence>
<evidence type="ECO:0000256" key="2">
    <source>
        <dbReference type="SAM" id="MobiDB-lite"/>
    </source>
</evidence>
<keyword evidence="1" id="KW-0804">Transcription</keyword>
<evidence type="ECO:0000256" key="1">
    <source>
        <dbReference type="ARBA" id="ARBA00023163"/>
    </source>
</evidence>
<dbReference type="Pfam" id="PF05066">
    <property type="entry name" value="HARE-HTH"/>
    <property type="match status" value="1"/>
</dbReference>
<dbReference type="InterPro" id="IPR007759">
    <property type="entry name" value="Asxl_HARE-HTH"/>
</dbReference>
<dbReference type="GO" id="GO:0006355">
    <property type="term" value="P:regulation of DNA-templated transcription"/>
    <property type="evidence" value="ECO:0007669"/>
    <property type="project" value="InterPro"/>
</dbReference>
<evidence type="ECO:0000259" key="3">
    <source>
        <dbReference type="PROSITE" id="PS51913"/>
    </source>
</evidence>
<keyword evidence="5" id="KW-1185">Reference proteome</keyword>
<accession>A0A1Q2CQT9</accession>
<dbReference type="Proteomes" id="UP000188145">
    <property type="component" value="Chromosome"/>
</dbReference>
<dbReference type="AlphaFoldDB" id="A0A1Q2CQT9"/>
<protein>
    <recommendedName>
        <fullName evidence="3">HTH HARE-type domain-containing protein</fullName>
    </recommendedName>
</protein>
<evidence type="ECO:0000313" key="4">
    <source>
        <dbReference type="EMBL" id="AQP48498.1"/>
    </source>
</evidence>
<feature type="region of interest" description="Disordered" evidence="2">
    <location>
        <begin position="73"/>
        <end position="100"/>
    </location>
</feature>